<reference evidence="1" key="1">
    <citation type="submission" date="2020-11" db="EMBL/GenBank/DDBJ databases">
        <authorList>
            <consortium name="DOE Joint Genome Institute"/>
            <person name="Ahrendt S."/>
            <person name="Riley R."/>
            <person name="Andreopoulos W."/>
            <person name="LaButti K."/>
            <person name="Pangilinan J."/>
            <person name="Ruiz-duenas F.J."/>
            <person name="Barrasa J.M."/>
            <person name="Sanchez-Garcia M."/>
            <person name="Camarero S."/>
            <person name="Miyauchi S."/>
            <person name="Serrano A."/>
            <person name="Linde D."/>
            <person name="Babiker R."/>
            <person name="Drula E."/>
            <person name="Ayuso-Fernandez I."/>
            <person name="Pacheco R."/>
            <person name="Padilla G."/>
            <person name="Ferreira P."/>
            <person name="Barriuso J."/>
            <person name="Kellner H."/>
            <person name="Castanera R."/>
            <person name="Alfaro M."/>
            <person name="Ramirez L."/>
            <person name="Pisabarro A.G."/>
            <person name="Kuo A."/>
            <person name="Tritt A."/>
            <person name="Lipzen A."/>
            <person name="He G."/>
            <person name="Yan M."/>
            <person name="Ng V."/>
            <person name="Cullen D."/>
            <person name="Martin F."/>
            <person name="Rosso M.-N."/>
            <person name="Henrissat B."/>
            <person name="Hibbett D."/>
            <person name="Martinez A.T."/>
            <person name="Grigoriev I.V."/>
        </authorList>
    </citation>
    <scope>NUCLEOTIDE SEQUENCE</scope>
    <source>
        <strain evidence="1">AH 44721</strain>
    </source>
</reference>
<evidence type="ECO:0000313" key="1">
    <source>
        <dbReference type="EMBL" id="KAF8873906.1"/>
    </source>
</evidence>
<comment type="caution">
    <text evidence="1">The sequence shown here is derived from an EMBL/GenBank/DDBJ whole genome shotgun (WGS) entry which is preliminary data.</text>
</comment>
<dbReference type="EMBL" id="JADNYJ010000226">
    <property type="protein sequence ID" value="KAF8873906.1"/>
    <property type="molecule type" value="Genomic_DNA"/>
</dbReference>
<protein>
    <submittedName>
        <fullName evidence="1">Uncharacterized protein</fullName>
    </submittedName>
</protein>
<evidence type="ECO:0000313" key="2">
    <source>
        <dbReference type="Proteomes" id="UP000724874"/>
    </source>
</evidence>
<keyword evidence="2" id="KW-1185">Reference proteome</keyword>
<accession>A0A9P5NBJ0</accession>
<dbReference type="AlphaFoldDB" id="A0A9P5NBJ0"/>
<dbReference type="OrthoDB" id="3101144at2759"/>
<sequence length="190" mass="21424">MADDDKIVFICMTKICPDKEKAAGKKGGVISGGKGTGGNTTDDEIEFLGMKRDESDDILYWATHLPCQGIMVEGTNIHYNVYHSSDMRPQDEIGDIGDLFVLRRGLQGPVVFWKKWKASGKTAWKVARRKDVVRHPQDDRLTLQAGLLKPEWQWEYQALYSDGNFTRAALSFTNIYEKGSTPQNPIENIL</sequence>
<organism evidence="1 2">
    <name type="scientific">Gymnopilus junonius</name>
    <name type="common">Spectacular rustgill mushroom</name>
    <name type="synonym">Gymnopilus spectabilis subsp. junonius</name>
    <dbReference type="NCBI Taxonomy" id="109634"/>
    <lineage>
        <taxon>Eukaryota</taxon>
        <taxon>Fungi</taxon>
        <taxon>Dikarya</taxon>
        <taxon>Basidiomycota</taxon>
        <taxon>Agaricomycotina</taxon>
        <taxon>Agaricomycetes</taxon>
        <taxon>Agaricomycetidae</taxon>
        <taxon>Agaricales</taxon>
        <taxon>Agaricineae</taxon>
        <taxon>Hymenogastraceae</taxon>
        <taxon>Gymnopilus</taxon>
    </lineage>
</organism>
<name>A0A9P5NBJ0_GYMJU</name>
<proteinExistence type="predicted"/>
<gene>
    <name evidence="1" type="ORF">CPB84DRAFT_1753124</name>
</gene>
<dbReference type="Proteomes" id="UP000724874">
    <property type="component" value="Unassembled WGS sequence"/>
</dbReference>